<keyword evidence="8" id="KW-0843">Virulence</keyword>
<comment type="catalytic activity">
    <reaction evidence="1">
        <text>ATP + protein L-histidine = ADP + protein N-phospho-L-histidine.</text>
        <dbReference type="EC" id="2.7.13.3"/>
    </reaction>
</comment>
<evidence type="ECO:0000256" key="13">
    <source>
        <dbReference type="SAM" id="MobiDB-lite"/>
    </source>
</evidence>
<dbReference type="PROSITE" id="PS50110">
    <property type="entry name" value="RESPONSE_REGULATORY"/>
    <property type="match status" value="3"/>
</dbReference>
<dbReference type="SUPFAM" id="SSF47384">
    <property type="entry name" value="Homodimeric domain of signal transducing histidine kinase"/>
    <property type="match status" value="1"/>
</dbReference>
<feature type="modified residue" description="4-aspartylphosphate" evidence="11">
    <location>
        <position position="947"/>
    </location>
</feature>
<keyword evidence="14" id="KW-0472">Membrane</keyword>
<feature type="transmembrane region" description="Helical" evidence="14">
    <location>
        <begin position="27"/>
        <end position="51"/>
    </location>
</feature>
<dbReference type="SUPFAM" id="SSF52172">
    <property type="entry name" value="CheY-like"/>
    <property type="match status" value="3"/>
</dbReference>
<evidence type="ECO:0000256" key="7">
    <source>
        <dbReference type="ARBA" id="ARBA00023012"/>
    </source>
</evidence>
<evidence type="ECO:0000256" key="5">
    <source>
        <dbReference type="ARBA" id="ARBA00022729"/>
    </source>
</evidence>
<evidence type="ECO:0000256" key="4">
    <source>
        <dbReference type="ARBA" id="ARBA00022679"/>
    </source>
</evidence>
<dbReference type="Gene3D" id="3.40.50.2300">
    <property type="match status" value="3"/>
</dbReference>
<dbReference type="InterPro" id="IPR003661">
    <property type="entry name" value="HisK_dim/P_dom"/>
</dbReference>
<dbReference type="Proteomes" id="UP001212602">
    <property type="component" value="Unassembled WGS sequence"/>
</dbReference>
<evidence type="ECO:0000259" key="16">
    <source>
        <dbReference type="PROSITE" id="PS50110"/>
    </source>
</evidence>
<proteinExistence type="predicted"/>
<evidence type="ECO:0000256" key="1">
    <source>
        <dbReference type="ARBA" id="ARBA00000085"/>
    </source>
</evidence>
<dbReference type="PANTHER" id="PTHR45339">
    <property type="entry name" value="HYBRID SIGNAL TRANSDUCTION HISTIDINE KINASE J"/>
    <property type="match status" value="1"/>
</dbReference>
<evidence type="ECO:0000256" key="2">
    <source>
        <dbReference type="ARBA" id="ARBA00012438"/>
    </source>
</evidence>
<keyword evidence="3 11" id="KW-0597">Phosphoprotein</keyword>
<keyword evidence="14" id="KW-1133">Transmembrane helix</keyword>
<dbReference type="InterPro" id="IPR036097">
    <property type="entry name" value="HisK_dim/P_sf"/>
</dbReference>
<reference evidence="17" key="1">
    <citation type="submission" date="2023-01" db="EMBL/GenBank/DDBJ databases">
        <title>Xenophilus mangrovi sp. nov., isolated from soil of Mangrove nature reserve.</title>
        <authorList>
            <person name="Xu S."/>
            <person name="Liu Z."/>
            <person name="Xu Y."/>
        </authorList>
    </citation>
    <scope>NUCLEOTIDE SEQUENCE</scope>
    <source>
        <strain evidence="17">YW8</strain>
    </source>
</reference>
<feature type="transmembrane region" description="Helical" evidence="14">
    <location>
        <begin position="186"/>
        <end position="208"/>
    </location>
</feature>
<evidence type="ECO:0000256" key="10">
    <source>
        <dbReference type="ARBA" id="ARBA00070152"/>
    </source>
</evidence>
<keyword evidence="6" id="KW-0418">Kinase</keyword>
<feature type="modified residue" description="4-aspartylphosphate" evidence="11">
    <location>
        <position position="825"/>
    </location>
</feature>
<dbReference type="RefSeq" id="WP_271427833.1">
    <property type="nucleotide sequence ID" value="NZ_JAQIPB010000003.1"/>
</dbReference>
<dbReference type="Pfam" id="PF00072">
    <property type="entry name" value="Response_reg"/>
    <property type="match status" value="3"/>
</dbReference>
<dbReference type="SUPFAM" id="SSF55874">
    <property type="entry name" value="ATPase domain of HSP90 chaperone/DNA topoisomerase II/histidine kinase"/>
    <property type="match status" value="1"/>
</dbReference>
<gene>
    <name evidence="17" type="ORF">PGB34_09470</name>
</gene>
<evidence type="ECO:0000256" key="6">
    <source>
        <dbReference type="ARBA" id="ARBA00022777"/>
    </source>
</evidence>
<dbReference type="CDD" id="cd00156">
    <property type="entry name" value="REC"/>
    <property type="match status" value="1"/>
</dbReference>
<sequence>MPQAPSATAIAPQDFRRLLARNVKLPLLLGLAGALVFVGLIFYLLSVISWVEHTDRVTRDSIEAQREQAEMQSAVRGFLLTGDDSFLQPFDASERRAQALLAELPARVADNPPQVSRATALIELQKRWSEYARDVIERRRAGEALETVLQTGRGKQLADEIRTVSGTFLQAEQALRETRNAQANRTALIVVIGYLVVCLSISAVLALWGRRQLLGLSQAYDQTLSEHLAQSDLLREQAWLRGAQTELASQTVGQLSAHDLGERVLRFFATHAGSVIGAAYVSEAQGTLRRVATYGYSREAEALPHFVQPGEGLVGQAAAQGRLLQLSPVPEGYVRVNSGLGEASPHTLLLLPIAHEGEVNGVIELGLLAEPGPQVLALLHSVAEDAGSSMAAARYRERLQNVLAQTQQLNEELQVQQEELRTANEELEEQSRALKESQVHLENQQAELEQTNSQLAERTEQLDQRNLLLRRAQQDLEQRADDLQRASRYKSEFLANMSHELRTPLNSSLILSKLLADNPQGNLSQEQVKFAQSIYSSGNDLLVLINDVLDIAKVEAGRLDVHAEHVPVPRLLESLRATFAPLAQQKSLALSIEVAPDAPAQLVSDRQRLEQILKNLMSNAIKFTDHGRVALSVAREGDGLRFDVSDSGIGIAPDQQQLIFEAFHQADGTTSRKYGGTGLGLSISRDLAALLGGTLQVRSTPGQGSTFTLTLPHDLAQPLPEALRAQPPGLRASAALAPPAQHAPAVAAPVASAPAAAAPQPTFDDDRDQPAGERRRVLVIEDEPQFARILYDLAHEYGWHCTVAHGAHEGFALARQLQPQAILLDMRLPDSPGLSVLQQLKDDAHTRHIPVHVVSAQDQAEAALHLGAVGYALKPTTREQLQAVFTRLDAKLSQTVKQVLLVEDDDLQRDSVVQLIADEDVRITAVATGEEALALLRERVFDCMITDLRLPDMQGGELLQRMSGEEICSFPPVIVYTGRNLTREEEAELMRYSRSIIIKGARSPERLLDEVTLFLHKVEAQLSSERQSMLRSARGRDRVFEGRRILLVDDDVRNIFALTSALEQRGAMIEVARNGREALDKLDAVPDIDLVLMDVMMPEMDGLEATRRLRQDRRFTKLPVITVTAKAMKDDQEQCLAAGASDYLAKPIDLDRLFSLLRVWMPHMERL</sequence>
<comment type="caution">
    <text evidence="17">The sequence shown here is derived from an EMBL/GenBank/DDBJ whole genome shotgun (WGS) entry which is preliminary data.</text>
</comment>
<dbReference type="InterPro" id="IPR003594">
    <property type="entry name" value="HATPase_dom"/>
</dbReference>
<evidence type="ECO:0000313" key="17">
    <source>
        <dbReference type="EMBL" id="MDA7416593.1"/>
    </source>
</evidence>
<dbReference type="FunFam" id="3.30.565.10:FF:000010">
    <property type="entry name" value="Sensor histidine kinase RcsC"/>
    <property type="match status" value="1"/>
</dbReference>
<evidence type="ECO:0000256" key="11">
    <source>
        <dbReference type="PROSITE-ProRule" id="PRU00169"/>
    </source>
</evidence>
<dbReference type="SUPFAM" id="SSF55781">
    <property type="entry name" value="GAF domain-like"/>
    <property type="match status" value="1"/>
</dbReference>
<dbReference type="Gene3D" id="3.30.450.40">
    <property type="match status" value="1"/>
</dbReference>
<dbReference type="CDD" id="cd19410">
    <property type="entry name" value="HK9-like_sensor"/>
    <property type="match status" value="1"/>
</dbReference>
<dbReference type="Pfam" id="PF02518">
    <property type="entry name" value="HATPase_c"/>
    <property type="match status" value="1"/>
</dbReference>
<keyword evidence="18" id="KW-1185">Reference proteome</keyword>
<accession>A0AAE3N8K1</accession>
<protein>
    <recommendedName>
        <fullName evidence="10">Virulence sensor protein BvgS</fullName>
        <ecNumber evidence="2">2.7.13.3</ecNumber>
    </recommendedName>
</protein>
<comment type="function">
    <text evidence="9">Member of the two-component regulatory system BvgS/BvgA. Phosphorylates BvgA via a four-step phosphorelay in response to environmental signals.</text>
</comment>
<keyword evidence="12" id="KW-0175">Coiled coil</keyword>
<evidence type="ECO:0000256" key="3">
    <source>
        <dbReference type="ARBA" id="ARBA00022553"/>
    </source>
</evidence>
<evidence type="ECO:0000256" key="14">
    <source>
        <dbReference type="SAM" id="Phobius"/>
    </source>
</evidence>
<feature type="domain" description="Histidine kinase" evidence="15">
    <location>
        <begin position="496"/>
        <end position="715"/>
    </location>
</feature>
<dbReference type="Gene3D" id="3.30.565.10">
    <property type="entry name" value="Histidine kinase-like ATPase, C-terminal domain"/>
    <property type="match status" value="1"/>
</dbReference>
<dbReference type="Pfam" id="PF00512">
    <property type="entry name" value="HisKA"/>
    <property type="match status" value="1"/>
</dbReference>
<name>A0AAE3N8K1_9BURK</name>
<feature type="compositionally biased region" description="Low complexity" evidence="13">
    <location>
        <begin position="745"/>
        <end position="761"/>
    </location>
</feature>
<feature type="domain" description="Response regulatory" evidence="16">
    <location>
        <begin position="898"/>
        <end position="1014"/>
    </location>
</feature>
<evidence type="ECO:0000313" key="18">
    <source>
        <dbReference type="Proteomes" id="UP001212602"/>
    </source>
</evidence>
<dbReference type="InterPro" id="IPR036890">
    <property type="entry name" value="HATPase_C_sf"/>
</dbReference>
<dbReference type="EMBL" id="JAQIPB010000003">
    <property type="protein sequence ID" value="MDA7416593.1"/>
    <property type="molecule type" value="Genomic_DNA"/>
</dbReference>
<dbReference type="SMART" id="SM00388">
    <property type="entry name" value="HisKA"/>
    <property type="match status" value="1"/>
</dbReference>
<dbReference type="InterPro" id="IPR001789">
    <property type="entry name" value="Sig_transdc_resp-reg_receiver"/>
</dbReference>
<feature type="domain" description="Response regulatory" evidence="16">
    <location>
        <begin position="1044"/>
        <end position="1161"/>
    </location>
</feature>
<feature type="modified residue" description="4-aspartylphosphate" evidence="11">
    <location>
        <position position="1094"/>
    </location>
</feature>
<dbReference type="InterPro" id="IPR004358">
    <property type="entry name" value="Sig_transdc_His_kin-like_C"/>
</dbReference>
<dbReference type="EC" id="2.7.13.3" evidence="2"/>
<keyword evidence="5" id="KW-0732">Signal</keyword>
<feature type="region of interest" description="Disordered" evidence="13">
    <location>
        <begin position="745"/>
        <end position="770"/>
    </location>
</feature>
<dbReference type="PANTHER" id="PTHR45339:SF1">
    <property type="entry name" value="HYBRID SIGNAL TRANSDUCTION HISTIDINE KINASE J"/>
    <property type="match status" value="1"/>
</dbReference>
<dbReference type="SMART" id="SM00387">
    <property type="entry name" value="HATPase_c"/>
    <property type="match status" value="1"/>
</dbReference>
<evidence type="ECO:0000256" key="12">
    <source>
        <dbReference type="SAM" id="Coils"/>
    </source>
</evidence>
<keyword evidence="14" id="KW-0812">Transmembrane</keyword>
<evidence type="ECO:0000256" key="8">
    <source>
        <dbReference type="ARBA" id="ARBA00023026"/>
    </source>
</evidence>
<dbReference type="InterPro" id="IPR029016">
    <property type="entry name" value="GAF-like_dom_sf"/>
</dbReference>
<evidence type="ECO:0000259" key="15">
    <source>
        <dbReference type="PROSITE" id="PS50109"/>
    </source>
</evidence>
<dbReference type="CDD" id="cd16922">
    <property type="entry name" value="HATPase_EvgS-ArcB-TorS-like"/>
    <property type="match status" value="1"/>
</dbReference>
<organism evidence="17 18">
    <name type="scientific">Xenophilus arseniciresistens</name>
    <dbReference type="NCBI Taxonomy" id="1283306"/>
    <lineage>
        <taxon>Bacteria</taxon>
        <taxon>Pseudomonadati</taxon>
        <taxon>Pseudomonadota</taxon>
        <taxon>Betaproteobacteria</taxon>
        <taxon>Burkholderiales</taxon>
        <taxon>Comamonadaceae</taxon>
        <taxon>Xenophilus</taxon>
    </lineage>
</organism>
<dbReference type="InterPro" id="IPR011006">
    <property type="entry name" value="CheY-like_superfamily"/>
</dbReference>
<dbReference type="Pfam" id="PF05227">
    <property type="entry name" value="CHASE3"/>
    <property type="match status" value="1"/>
</dbReference>
<keyword evidence="7" id="KW-0902">Two-component regulatory system</keyword>
<dbReference type="PROSITE" id="PS50109">
    <property type="entry name" value="HIS_KIN"/>
    <property type="match status" value="1"/>
</dbReference>
<dbReference type="InterPro" id="IPR005467">
    <property type="entry name" value="His_kinase_dom"/>
</dbReference>
<dbReference type="Pfam" id="PF13185">
    <property type="entry name" value="GAF_2"/>
    <property type="match status" value="1"/>
</dbReference>
<keyword evidence="4" id="KW-0808">Transferase</keyword>
<evidence type="ECO:0000256" key="9">
    <source>
        <dbReference type="ARBA" id="ARBA00058004"/>
    </source>
</evidence>
<dbReference type="InterPro" id="IPR007891">
    <property type="entry name" value="CHASE3"/>
</dbReference>
<dbReference type="GO" id="GO:0000155">
    <property type="term" value="F:phosphorelay sensor kinase activity"/>
    <property type="evidence" value="ECO:0007669"/>
    <property type="project" value="InterPro"/>
</dbReference>
<dbReference type="InterPro" id="IPR003018">
    <property type="entry name" value="GAF"/>
</dbReference>
<dbReference type="CDD" id="cd17546">
    <property type="entry name" value="REC_hyHK_CKI1_RcsC-like"/>
    <property type="match status" value="1"/>
</dbReference>
<dbReference type="AlphaFoldDB" id="A0AAE3N8K1"/>
<dbReference type="CDD" id="cd00082">
    <property type="entry name" value="HisKA"/>
    <property type="match status" value="1"/>
</dbReference>
<dbReference type="Gene3D" id="1.10.287.130">
    <property type="match status" value="1"/>
</dbReference>
<dbReference type="SMART" id="SM00448">
    <property type="entry name" value="REC"/>
    <property type="match status" value="3"/>
</dbReference>
<feature type="coiled-coil region" evidence="12">
    <location>
        <begin position="392"/>
        <end position="486"/>
    </location>
</feature>
<feature type="domain" description="Response regulatory" evidence="16">
    <location>
        <begin position="776"/>
        <end position="889"/>
    </location>
</feature>
<dbReference type="PRINTS" id="PR00344">
    <property type="entry name" value="BCTRLSENSOR"/>
</dbReference>